<reference evidence="4" key="1">
    <citation type="submission" date="2021-03" db="EMBL/GenBank/DDBJ databases">
        <title>Chromosome level genome of the anhydrobiotic midge Polypedilum vanderplanki.</title>
        <authorList>
            <person name="Yoshida Y."/>
            <person name="Kikawada T."/>
            <person name="Gusev O."/>
        </authorList>
    </citation>
    <scope>NUCLEOTIDE SEQUENCE</scope>
    <source>
        <strain evidence="4">NIAS01</strain>
        <tissue evidence="4">Whole body or cell culture</tissue>
    </source>
</reference>
<dbReference type="Pfam" id="PF00106">
    <property type="entry name" value="adh_short"/>
    <property type="match status" value="1"/>
</dbReference>
<accession>A0A9J6CNQ9</accession>
<dbReference type="PANTHER" id="PTHR43115:SF4">
    <property type="entry name" value="DEHYDROGENASE_REDUCTASE SDR FAMILY MEMBER 11"/>
    <property type="match status" value="1"/>
</dbReference>
<dbReference type="Gene3D" id="3.40.50.720">
    <property type="entry name" value="NAD(P)-binding Rossmann-like Domain"/>
    <property type="match status" value="1"/>
</dbReference>
<dbReference type="OrthoDB" id="1933717at2759"/>
<dbReference type="EMBL" id="JADBJN010000001">
    <property type="protein sequence ID" value="KAG5683503.1"/>
    <property type="molecule type" value="Genomic_DNA"/>
</dbReference>
<evidence type="ECO:0000313" key="5">
    <source>
        <dbReference type="Proteomes" id="UP001107558"/>
    </source>
</evidence>
<gene>
    <name evidence="4" type="ORF">PVAND_012778</name>
</gene>
<evidence type="ECO:0000256" key="2">
    <source>
        <dbReference type="ARBA" id="ARBA00023002"/>
    </source>
</evidence>
<protein>
    <submittedName>
        <fullName evidence="4">Uncharacterized protein</fullName>
    </submittedName>
</protein>
<evidence type="ECO:0000256" key="1">
    <source>
        <dbReference type="ARBA" id="ARBA00006484"/>
    </source>
</evidence>
<dbReference type="PANTHER" id="PTHR43115">
    <property type="entry name" value="DEHYDROGENASE/REDUCTASE SDR FAMILY MEMBER 11"/>
    <property type="match status" value="1"/>
</dbReference>
<sequence>MEKWQGKFAVVTGASAGIGASIIKDFALNGINVIALARRVEKIEELIAEFGESNGKIFPYKCDVSDLSSIKEAFNWIEESFSTINILVNNAGIVIKSRSISEDEEVTEIIDKTIDTNFKGIVHCSREAVRLMKKNEESSLIVNINSILGHKLSNYDSHMNVYPATKFAVTAYTEVLRQELIHSGYKHIRVSSISPGSVKTDAVIAGKFVETHDEFYANINSLQPGDITNTILFLLECPPSVNITEISIRPTGEF</sequence>
<dbReference type="PRINTS" id="PR00080">
    <property type="entry name" value="SDRFAMILY"/>
</dbReference>
<dbReference type="SUPFAM" id="SSF51735">
    <property type="entry name" value="NAD(P)-binding Rossmann-fold domains"/>
    <property type="match status" value="1"/>
</dbReference>
<comment type="caution">
    <text evidence="4">The sequence shown here is derived from an EMBL/GenBank/DDBJ whole genome shotgun (WGS) entry which is preliminary data.</text>
</comment>
<comment type="similarity">
    <text evidence="1 3">Belongs to the short-chain dehydrogenases/reductases (SDR) family.</text>
</comment>
<dbReference type="InterPro" id="IPR036291">
    <property type="entry name" value="NAD(P)-bd_dom_sf"/>
</dbReference>
<dbReference type="Proteomes" id="UP001107558">
    <property type="component" value="Chromosome 1"/>
</dbReference>
<dbReference type="FunFam" id="3.40.50.720:FF:000047">
    <property type="entry name" value="NADP-dependent L-serine/L-allo-threonine dehydrogenase"/>
    <property type="match status" value="1"/>
</dbReference>
<dbReference type="GO" id="GO:0016616">
    <property type="term" value="F:oxidoreductase activity, acting on the CH-OH group of donors, NAD or NADP as acceptor"/>
    <property type="evidence" value="ECO:0007669"/>
    <property type="project" value="UniProtKB-ARBA"/>
</dbReference>
<evidence type="ECO:0000313" key="4">
    <source>
        <dbReference type="EMBL" id="KAG5683503.1"/>
    </source>
</evidence>
<evidence type="ECO:0000256" key="3">
    <source>
        <dbReference type="RuleBase" id="RU000363"/>
    </source>
</evidence>
<proteinExistence type="inferred from homology"/>
<dbReference type="InterPro" id="IPR002347">
    <property type="entry name" value="SDR_fam"/>
</dbReference>
<dbReference type="PRINTS" id="PR00081">
    <property type="entry name" value="GDHRDH"/>
</dbReference>
<organism evidence="4 5">
    <name type="scientific">Polypedilum vanderplanki</name>
    <name type="common">Sleeping chironomid midge</name>
    <dbReference type="NCBI Taxonomy" id="319348"/>
    <lineage>
        <taxon>Eukaryota</taxon>
        <taxon>Metazoa</taxon>
        <taxon>Ecdysozoa</taxon>
        <taxon>Arthropoda</taxon>
        <taxon>Hexapoda</taxon>
        <taxon>Insecta</taxon>
        <taxon>Pterygota</taxon>
        <taxon>Neoptera</taxon>
        <taxon>Endopterygota</taxon>
        <taxon>Diptera</taxon>
        <taxon>Nematocera</taxon>
        <taxon>Chironomoidea</taxon>
        <taxon>Chironomidae</taxon>
        <taxon>Chironominae</taxon>
        <taxon>Polypedilum</taxon>
        <taxon>Polypedilum</taxon>
    </lineage>
</organism>
<keyword evidence="2" id="KW-0560">Oxidoreductase</keyword>
<name>A0A9J6CNQ9_POLVA</name>
<keyword evidence="5" id="KW-1185">Reference proteome</keyword>
<dbReference type="AlphaFoldDB" id="A0A9J6CNQ9"/>